<dbReference type="Proteomes" id="UP000188637">
    <property type="component" value="Unassembled WGS sequence"/>
</dbReference>
<accession>A0ACC8XBJ7</accession>
<comment type="caution">
    <text evidence="1">The sequence shown here is derived from an EMBL/GenBank/DDBJ whole genome shotgun (WGS) entry which is preliminary data.</text>
</comment>
<reference evidence="1" key="1">
    <citation type="submission" date="2016-08" db="EMBL/GenBank/DDBJ databases">
        <authorList>
            <person name="Ngugi D.K."/>
            <person name="Miyake S."/>
            <person name="Stingl U."/>
        </authorList>
    </citation>
    <scope>NUCLEOTIDE SEQUENCE</scope>
    <source>
        <strain evidence="1">SCG-D08WGA-EpuloA1</strain>
    </source>
</reference>
<name>A0ACC8XBJ7_9FIRM</name>
<protein>
    <submittedName>
        <fullName evidence="1">Uncharacterized protein</fullName>
    </submittedName>
</protein>
<sequence length="81" mass="9264">MRRYLVIFTTLFFVGCSTSDENHNIQIKNEPILEIKKQRESLEVEQQMEQIAYGIIEDSVNQSSAIVDGVLDLTNLNSTML</sequence>
<proteinExistence type="predicted"/>
<evidence type="ECO:0000313" key="1">
    <source>
        <dbReference type="EMBL" id="ONI39893.1"/>
    </source>
</evidence>
<dbReference type="EMBL" id="LJHD01000251">
    <property type="protein sequence ID" value="ONI39893.1"/>
    <property type="molecule type" value="Genomic_DNA"/>
</dbReference>
<gene>
    <name evidence="1" type="ORF">AN640_00400</name>
</gene>
<keyword evidence="2" id="KW-1185">Reference proteome</keyword>
<organism evidence="1 2">
    <name type="scientific">Candidatus Epulonipiscium fishelsonii</name>
    <dbReference type="NCBI Taxonomy" id="77094"/>
    <lineage>
        <taxon>Bacteria</taxon>
        <taxon>Bacillati</taxon>
        <taxon>Bacillota</taxon>
        <taxon>Clostridia</taxon>
        <taxon>Lachnospirales</taxon>
        <taxon>Lachnospiraceae</taxon>
        <taxon>Candidatus Epulonipiscium</taxon>
    </lineage>
</organism>
<evidence type="ECO:0000313" key="2">
    <source>
        <dbReference type="Proteomes" id="UP000188637"/>
    </source>
</evidence>